<dbReference type="RefSeq" id="WP_275566055.1">
    <property type="nucleotide sequence ID" value="NZ_JARGYC010000007.1"/>
</dbReference>
<dbReference type="AlphaFoldDB" id="A0AAE3NQP6"/>
<accession>A0AAE3NQP6</accession>
<dbReference type="EMBL" id="JARGYC010000007">
    <property type="protein sequence ID" value="MDF0599909.1"/>
    <property type="molecule type" value="Genomic_DNA"/>
</dbReference>
<protein>
    <recommendedName>
        <fullName evidence="3">MerR HTH family regulatory protein</fullName>
    </recommendedName>
</protein>
<evidence type="ECO:0008006" key="3">
    <source>
        <dbReference type="Google" id="ProtNLM"/>
    </source>
</evidence>
<comment type="caution">
    <text evidence="1">The sequence shown here is derived from an EMBL/GenBank/DDBJ whole genome shotgun (WGS) entry which is preliminary data.</text>
</comment>
<keyword evidence="2" id="KW-1185">Reference proteome</keyword>
<reference evidence="1" key="1">
    <citation type="submission" date="2023-03" db="EMBL/GenBank/DDBJ databases">
        <title>Multiphase analysis and comparison of six strains from genera Psychromarinibacter, Lutimaribacter, and Maritimibacter, including a novel species: Psychromarinibacter sediminicola sp. nov.</title>
        <authorList>
            <person name="Wang Y.-H."/>
            <person name="Ye M.-Q."/>
            <person name="Du Z.-J."/>
        </authorList>
    </citation>
    <scope>NUCLEOTIDE SEQUENCE</scope>
    <source>
        <strain evidence="1">C21-152</strain>
    </source>
</reference>
<evidence type="ECO:0000313" key="2">
    <source>
        <dbReference type="Proteomes" id="UP001220964"/>
    </source>
</evidence>
<dbReference type="Proteomes" id="UP001220964">
    <property type="component" value="Unassembled WGS sequence"/>
</dbReference>
<name>A0AAE3NQP6_9RHOB</name>
<evidence type="ECO:0000313" key="1">
    <source>
        <dbReference type="EMBL" id="MDF0599909.1"/>
    </source>
</evidence>
<gene>
    <name evidence="1" type="ORF">P1J78_04110</name>
</gene>
<proteinExistence type="predicted"/>
<dbReference type="InterPro" id="IPR009061">
    <property type="entry name" value="DNA-bd_dom_put_sf"/>
</dbReference>
<organism evidence="1 2">
    <name type="scientific">Psychromarinibacter sediminicola</name>
    <dbReference type="NCBI Taxonomy" id="3033385"/>
    <lineage>
        <taxon>Bacteria</taxon>
        <taxon>Pseudomonadati</taxon>
        <taxon>Pseudomonadota</taxon>
        <taxon>Alphaproteobacteria</taxon>
        <taxon>Rhodobacterales</taxon>
        <taxon>Paracoccaceae</taxon>
        <taxon>Psychromarinibacter</taxon>
    </lineage>
</organism>
<dbReference type="SUPFAM" id="SSF46955">
    <property type="entry name" value="Putative DNA-binding domain"/>
    <property type="match status" value="1"/>
</dbReference>
<sequence length="183" mass="19587">MQLTTRQFTSQQVADATDLTHKSVQNWAARGLIVGHSGGGGKGRARLFSWENLMEFAVAAAVLRLGIATPQEAFSAAREFAHFGEGPAGYAEWDDPAEPDRKIAMPYHHQHGETFMLIFGEQAKIVAITDGKIPLSAVNVGGTGDPSAFIAVNVSKVFNKVCTRLGLDPSAVLDEVYRVGSSS</sequence>